<dbReference type="PRINTS" id="PR00149">
    <property type="entry name" value="FUMRATELYASE"/>
</dbReference>
<comment type="caution">
    <text evidence="4">The sequence shown here is derived from an EMBL/GenBank/DDBJ whole genome shotgun (WGS) entry which is preliminary data.</text>
</comment>
<protein>
    <submittedName>
        <fullName evidence="4">Aspartate ammonia-lyase</fullName>
    </submittedName>
</protein>
<dbReference type="Pfam" id="PF10415">
    <property type="entry name" value="FumaraseC_C"/>
    <property type="match status" value="1"/>
</dbReference>
<gene>
    <name evidence="4" type="ORF">UY01_C0028G0002</name>
</gene>
<dbReference type="InterPro" id="IPR018951">
    <property type="entry name" value="Fumarase_C_C"/>
</dbReference>
<dbReference type="SUPFAM" id="SSF48557">
    <property type="entry name" value="L-aspartase-like"/>
    <property type="match status" value="1"/>
</dbReference>
<evidence type="ECO:0000259" key="2">
    <source>
        <dbReference type="Pfam" id="PF00206"/>
    </source>
</evidence>
<dbReference type="InterPro" id="IPR020557">
    <property type="entry name" value="Fumarate_lyase_CS"/>
</dbReference>
<keyword evidence="1 4" id="KW-0456">Lyase</keyword>
<dbReference type="InterPro" id="IPR022761">
    <property type="entry name" value="Fumarate_lyase_N"/>
</dbReference>
<evidence type="ECO:0000256" key="1">
    <source>
        <dbReference type="ARBA" id="ARBA00023239"/>
    </source>
</evidence>
<dbReference type="InterPro" id="IPR051546">
    <property type="entry name" value="Aspartate_Ammonia-Lyase"/>
</dbReference>
<dbReference type="AlphaFoldDB" id="A0A0G1VXA9"/>
<sequence>MKKKSKIYPKTYRGAQTAKAIKNFPFSFRSPQREFIYAIVEIKKSAALGHFLAGELNRERKQAIVKTCDEILSGKYLSSFVLPAFQGGAGTSNHMNVNEVVAVRATEILAKTGKGKATVHPNDHVNMSHSTNDVMPSALRISAIRMTDKLLSTLDTLIVAFEKKSKQFAHVKKLGRTHMQDAVPITLGQEFSAYAEYIKRGRERIKHAREPMLELNLGGSAVGNSINASPKYRAKLYQQLKKTVGLPFRPARNLMAGTSSNSDFVALSQSLTAVCVDLSKIANDFRLLSSGPKGGLGEIVLPTLQPGSSIMPGKVNPILPEAINQLYFLVSGNNLTIEHAAEASQLELGVMLPVITDRLLESLKLMDELLSVFAKKCVEGIRANPKRCNELLENSLAYATLLTPKIGYDNAAMAVKHALATGKTLRQVVIEKKLLTPEKFDQLTKRLSFK</sequence>
<feature type="domain" description="Fumarase C C-terminal" evidence="3">
    <location>
        <begin position="399"/>
        <end position="444"/>
    </location>
</feature>
<dbReference type="Gene3D" id="1.10.275.10">
    <property type="entry name" value="Fumarase/aspartase (N-terminal domain)"/>
    <property type="match status" value="1"/>
</dbReference>
<evidence type="ECO:0000313" key="4">
    <source>
        <dbReference type="EMBL" id="KKU74705.1"/>
    </source>
</evidence>
<accession>A0A0G1VXA9</accession>
<dbReference type="Pfam" id="PF00206">
    <property type="entry name" value="Lyase_1"/>
    <property type="match status" value="1"/>
</dbReference>
<dbReference type="GO" id="GO:0005829">
    <property type="term" value="C:cytosol"/>
    <property type="evidence" value="ECO:0007669"/>
    <property type="project" value="TreeGrafter"/>
</dbReference>
<dbReference type="FunFam" id="1.20.200.10:FF:000001">
    <property type="entry name" value="Fumarate hydratase, mitochondrial"/>
    <property type="match status" value="1"/>
</dbReference>
<dbReference type="GO" id="GO:0006531">
    <property type="term" value="P:aspartate metabolic process"/>
    <property type="evidence" value="ECO:0007669"/>
    <property type="project" value="TreeGrafter"/>
</dbReference>
<dbReference type="InterPro" id="IPR000362">
    <property type="entry name" value="Fumarate_lyase_fam"/>
</dbReference>
<dbReference type="PATRIC" id="fig|1618749.3.peg.504"/>
<dbReference type="Proteomes" id="UP000034879">
    <property type="component" value="Unassembled WGS sequence"/>
</dbReference>
<dbReference type="PANTHER" id="PTHR42696:SF2">
    <property type="entry name" value="ASPARTATE AMMONIA-LYASE"/>
    <property type="match status" value="1"/>
</dbReference>
<feature type="domain" description="Fumarate lyase N-terminal" evidence="2">
    <location>
        <begin position="11"/>
        <end position="332"/>
    </location>
</feature>
<dbReference type="PROSITE" id="PS00163">
    <property type="entry name" value="FUMARATE_LYASES"/>
    <property type="match status" value="1"/>
</dbReference>
<dbReference type="GO" id="GO:0006099">
    <property type="term" value="P:tricarboxylic acid cycle"/>
    <property type="evidence" value="ECO:0007669"/>
    <property type="project" value="InterPro"/>
</dbReference>
<organism evidence="4 5">
    <name type="scientific">Candidatus Nomurabacteria bacterium GW2011_GWB1_47_6</name>
    <dbReference type="NCBI Taxonomy" id="1618749"/>
    <lineage>
        <taxon>Bacteria</taxon>
        <taxon>Candidatus Nomuraibacteriota</taxon>
    </lineage>
</organism>
<reference evidence="4" key="1">
    <citation type="journal article" date="2015" name="Nature">
        <title>rRNA introns, odd ribosomes, and small enigmatic genomes across a large radiation of phyla.</title>
        <authorList>
            <person name="Brown C.T."/>
            <person name="Hug L.A."/>
            <person name="Thomas B.C."/>
            <person name="Sharon I."/>
            <person name="Castelle C.J."/>
            <person name="Singh A."/>
            <person name="Wilkins M.J."/>
            <person name="Williams K.H."/>
            <person name="Banfield J.F."/>
        </authorList>
    </citation>
    <scope>NUCLEOTIDE SEQUENCE [LARGE SCALE GENOMIC DNA]</scope>
</reference>
<name>A0A0G1VXA9_9BACT</name>
<dbReference type="InterPro" id="IPR024083">
    <property type="entry name" value="Fumarase/histidase_N"/>
</dbReference>
<evidence type="ECO:0000259" key="3">
    <source>
        <dbReference type="Pfam" id="PF10415"/>
    </source>
</evidence>
<evidence type="ECO:0000313" key="5">
    <source>
        <dbReference type="Proteomes" id="UP000034879"/>
    </source>
</evidence>
<dbReference type="Gene3D" id="1.20.200.10">
    <property type="entry name" value="Fumarase/aspartase (Central domain)"/>
    <property type="match status" value="1"/>
</dbReference>
<dbReference type="Gene3D" id="1.10.40.30">
    <property type="entry name" value="Fumarase/aspartase (C-terminal domain)"/>
    <property type="match status" value="1"/>
</dbReference>
<dbReference type="EMBL" id="LCOJ01000028">
    <property type="protein sequence ID" value="KKU74705.1"/>
    <property type="molecule type" value="Genomic_DNA"/>
</dbReference>
<proteinExistence type="predicted"/>
<dbReference type="InterPro" id="IPR008948">
    <property type="entry name" value="L-Aspartase-like"/>
</dbReference>
<dbReference type="NCBIfam" id="NF008909">
    <property type="entry name" value="PRK12273.1"/>
    <property type="match status" value="1"/>
</dbReference>
<dbReference type="PANTHER" id="PTHR42696">
    <property type="entry name" value="ASPARTATE AMMONIA-LYASE"/>
    <property type="match status" value="1"/>
</dbReference>
<dbReference type="GO" id="GO:0008797">
    <property type="term" value="F:aspartate ammonia-lyase activity"/>
    <property type="evidence" value="ECO:0007669"/>
    <property type="project" value="TreeGrafter"/>
</dbReference>